<dbReference type="EMBL" id="DF973383">
    <property type="protein sequence ID" value="GAU28939.1"/>
    <property type="molecule type" value="Genomic_DNA"/>
</dbReference>
<keyword evidence="3" id="KW-1185">Reference proteome</keyword>
<feature type="region of interest" description="Disordered" evidence="1">
    <location>
        <begin position="28"/>
        <end position="49"/>
    </location>
</feature>
<evidence type="ECO:0000313" key="3">
    <source>
        <dbReference type="Proteomes" id="UP000242715"/>
    </source>
</evidence>
<feature type="region of interest" description="Disordered" evidence="1">
    <location>
        <begin position="82"/>
        <end position="113"/>
    </location>
</feature>
<name>A0A2Z6NBA1_TRISU</name>
<proteinExistence type="predicted"/>
<sequence>MAIPPMLFLDQRNMLLSWLLLKTRSRIREHNNRPRTSVEDPRSPDYAVTPPAESKLVPLSLTMIARVRFRLCVRGAAQAVKPGHRRVRGAAQAVKPGHRRSIGASLGKQKGAT</sequence>
<accession>A0A2Z6NBA1</accession>
<evidence type="ECO:0000313" key="2">
    <source>
        <dbReference type="EMBL" id="GAU28939.1"/>
    </source>
</evidence>
<protein>
    <submittedName>
        <fullName evidence="2">Uncharacterized protein</fullName>
    </submittedName>
</protein>
<dbReference type="Proteomes" id="UP000242715">
    <property type="component" value="Unassembled WGS sequence"/>
</dbReference>
<gene>
    <name evidence="2" type="ORF">TSUD_59510</name>
</gene>
<dbReference type="AlphaFoldDB" id="A0A2Z6NBA1"/>
<organism evidence="2 3">
    <name type="scientific">Trifolium subterraneum</name>
    <name type="common">Subterranean clover</name>
    <dbReference type="NCBI Taxonomy" id="3900"/>
    <lineage>
        <taxon>Eukaryota</taxon>
        <taxon>Viridiplantae</taxon>
        <taxon>Streptophyta</taxon>
        <taxon>Embryophyta</taxon>
        <taxon>Tracheophyta</taxon>
        <taxon>Spermatophyta</taxon>
        <taxon>Magnoliopsida</taxon>
        <taxon>eudicotyledons</taxon>
        <taxon>Gunneridae</taxon>
        <taxon>Pentapetalae</taxon>
        <taxon>rosids</taxon>
        <taxon>fabids</taxon>
        <taxon>Fabales</taxon>
        <taxon>Fabaceae</taxon>
        <taxon>Papilionoideae</taxon>
        <taxon>50 kb inversion clade</taxon>
        <taxon>NPAAA clade</taxon>
        <taxon>Hologalegina</taxon>
        <taxon>IRL clade</taxon>
        <taxon>Trifolieae</taxon>
        <taxon>Trifolium</taxon>
    </lineage>
</organism>
<reference evidence="3" key="1">
    <citation type="journal article" date="2017" name="Front. Plant Sci.">
        <title>Climate Clever Clovers: New Paradigm to Reduce the Environmental Footprint of Ruminants by Breeding Low Methanogenic Forages Utilizing Haplotype Variation.</title>
        <authorList>
            <person name="Kaur P."/>
            <person name="Appels R."/>
            <person name="Bayer P.E."/>
            <person name="Keeble-Gagnere G."/>
            <person name="Wang J."/>
            <person name="Hirakawa H."/>
            <person name="Shirasawa K."/>
            <person name="Vercoe P."/>
            <person name="Stefanova K."/>
            <person name="Durmic Z."/>
            <person name="Nichols P."/>
            <person name="Revell C."/>
            <person name="Isobe S.N."/>
            <person name="Edwards D."/>
            <person name="Erskine W."/>
        </authorList>
    </citation>
    <scope>NUCLEOTIDE SEQUENCE [LARGE SCALE GENOMIC DNA]</scope>
    <source>
        <strain evidence="3">cv. Daliak</strain>
    </source>
</reference>
<evidence type="ECO:0000256" key="1">
    <source>
        <dbReference type="SAM" id="MobiDB-lite"/>
    </source>
</evidence>
<feature type="compositionally biased region" description="Basic and acidic residues" evidence="1">
    <location>
        <begin position="28"/>
        <end position="43"/>
    </location>
</feature>